<dbReference type="RefSeq" id="WP_162843479.1">
    <property type="nucleotide sequence ID" value="NZ_QRDP01000004.1"/>
</dbReference>
<feature type="transmembrane region" description="Helical" evidence="9">
    <location>
        <begin position="338"/>
        <end position="359"/>
    </location>
</feature>
<feature type="transmembrane region" description="Helical" evidence="9">
    <location>
        <begin position="283"/>
        <end position="302"/>
    </location>
</feature>
<gene>
    <name evidence="11" type="ORF">DFR46_2668</name>
</gene>
<evidence type="ECO:0000313" key="11">
    <source>
        <dbReference type="EMBL" id="RED17617.1"/>
    </source>
</evidence>
<reference evidence="11 12" key="1">
    <citation type="submission" date="2018-07" db="EMBL/GenBank/DDBJ databases">
        <title>Genomic Encyclopedia of Type Strains, Phase IV (KMG-IV): sequencing the most valuable type-strain genomes for metagenomic binning, comparative biology and taxonomic classification.</title>
        <authorList>
            <person name="Goeker M."/>
        </authorList>
    </citation>
    <scope>NUCLEOTIDE SEQUENCE [LARGE SCALE GENOMIC DNA]</scope>
    <source>
        <strain evidence="11 12">DSM 26725</strain>
    </source>
</reference>
<feature type="domain" description="Cation/H+ exchanger transmembrane" evidence="10">
    <location>
        <begin position="12"/>
        <end position="391"/>
    </location>
</feature>
<organism evidence="11 12">
    <name type="scientific">Parasphingopyxis lamellibrachiae</name>
    <dbReference type="NCBI Taxonomy" id="680125"/>
    <lineage>
        <taxon>Bacteria</taxon>
        <taxon>Pseudomonadati</taxon>
        <taxon>Pseudomonadota</taxon>
        <taxon>Alphaproteobacteria</taxon>
        <taxon>Sphingomonadales</taxon>
        <taxon>Sphingomonadaceae</taxon>
        <taxon>Parasphingopyxis</taxon>
    </lineage>
</organism>
<feature type="transmembrane region" description="Helical" evidence="9">
    <location>
        <begin position="308"/>
        <end position="331"/>
    </location>
</feature>
<dbReference type="EMBL" id="QRDP01000004">
    <property type="protein sequence ID" value="RED17617.1"/>
    <property type="molecule type" value="Genomic_DNA"/>
</dbReference>
<dbReference type="GO" id="GO:1902600">
    <property type="term" value="P:proton transmembrane transport"/>
    <property type="evidence" value="ECO:0007669"/>
    <property type="project" value="InterPro"/>
</dbReference>
<dbReference type="GO" id="GO:0015297">
    <property type="term" value="F:antiporter activity"/>
    <property type="evidence" value="ECO:0007669"/>
    <property type="project" value="UniProtKB-KW"/>
</dbReference>
<keyword evidence="3" id="KW-0050">Antiport</keyword>
<keyword evidence="7" id="KW-0406">Ion transport</keyword>
<evidence type="ECO:0000256" key="8">
    <source>
        <dbReference type="ARBA" id="ARBA00023136"/>
    </source>
</evidence>
<evidence type="ECO:0000256" key="2">
    <source>
        <dbReference type="ARBA" id="ARBA00022448"/>
    </source>
</evidence>
<comment type="subcellular location">
    <subcellularLocation>
        <location evidence="1">Cell membrane</location>
        <topology evidence="1">Multi-pass membrane protein</topology>
    </subcellularLocation>
</comment>
<evidence type="ECO:0000256" key="7">
    <source>
        <dbReference type="ARBA" id="ARBA00023065"/>
    </source>
</evidence>
<feature type="transmembrane region" description="Helical" evidence="9">
    <location>
        <begin position="197"/>
        <end position="216"/>
    </location>
</feature>
<dbReference type="InterPro" id="IPR006153">
    <property type="entry name" value="Cation/H_exchanger_TM"/>
</dbReference>
<feature type="transmembrane region" description="Helical" evidence="9">
    <location>
        <begin position="371"/>
        <end position="395"/>
    </location>
</feature>
<keyword evidence="8 9" id="KW-0472">Membrane</keyword>
<evidence type="ECO:0000256" key="9">
    <source>
        <dbReference type="SAM" id="Phobius"/>
    </source>
</evidence>
<dbReference type="Proteomes" id="UP000256310">
    <property type="component" value="Unassembled WGS sequence"/>
</dbReference>
<feature type="transmembrane region" description="Helical" evidence="9">
    <location>
        <begin position="96"/>
        <end position="118"/>
    </location>
</feature>
<evidence type="ECO:0000256" key="1">
    <source>
        <dbReference type="ARBA" id="ARBA00004651"/>
    </source>
</evidence>
<sequence>MEMEHAIAALALLFVGYGIFSKPLAATIAPAPLVFALAGLALSATGFILFTVDPRSEVLLLFAEGTLALVLFGDASRLSLRKVVGMNAIAQRMLLIGLPLAILFGTLAALGLISGLYWMEAALLAAILAPTDAALGAAVVENENVPLRIRRAIITESGLNDGLAVPPVLLFAALAGYVELGAQGDLAFWVRFAAQQIGFGLLAGIAVGTAGGFAIVQAARARWLDPRFETLACVGVAAGSFLAAEAIGGNAFVSAFVAGLSFAAICEERTGMVAEFVEEEGKFFSLTLFFIFGLALAPVALAEFEWVYLLYAVLSLTVVRMGAVAVSLIGTGVKLPTLLYLGWFGPRGLATIVFVLLVFGEGIVSEPIRAIAYLTVLLSTLLHGITSAPFAAIYAHSRAAKADGKE</sequence>
<evidence type="ECO:0000256" key="5">
    <source>
        <dbReference type="ARBA" id="ARBA00022692"/>
    </source>
</evidence>
<dbReference type="AlphaFoldDB" id="A0A3D9FJ58"/>
<dbReference type="Pfam" id="PF00999">
    <property type="entry name" value="Na_H_Exchanger"/>
    <property type="match status" value="1"/>
</dbReference>
<protein>
    <submittedName>
        <fullName evidence="11">Sodium/proton antiporter (CPA1 family)</fullName>
    </submittedName>
</protein>
<comment type="caution">
    <text evidence="11">The sequence shown here is derived from an EMBL/GenBank/DDBJ whole genome shotgun (WGS) entry which is preliminary data.</text>
</comment>
<keyword evidence="12" id="KW-1185">Reference proteome</keyword>
<dbReference type="PANTHER" id="PTHR32507">
    <property type="entry name" value="NA(+)/H(+) ANTIPORTER 1"/>
    <property type="match status" value="1"/>
</dbReference>
<evidence type="ECO:0000313" key="12">
    <source>
        <dbReference type="Proteomes" id="UP000256310"/>
    </source>
</evidence>
<keyword evidence="2" id="KW-0813">Transport</keyword>
<dbReference type="Gene3D" id="1.20.1530.20">
    <property type="match status" value="1"/>
</dbReference>
<evidence type="ECO:0000256" key="6">
    <source>
        <dbReference type="ARBA" id="ARBA00022989"/>
    </source>
</evidence>
<evidence type="ECO:0000256" key="4">
    <source>
        <dbReference type="ARBA" id="ARBA00022475"/>
    </source>
</evidence>
<name>A0A3D9FJ58_9SPHN</name>
<proteinExistence type="predicted"/>
<accession>A0A3D9FJ58</accession>
<dbReference type="GO" id="GO:0005886">
    <property type="term" value="C:plasma membrane"/>
    <property type="evidence" value="ECO:0007669"/>
    <property type="project" value="UniProtKB-SubCell"/>
</dbReference>
<evidence type="ECO:0000256" key="3">
    <source>
        <dbReference type="ARBA" id="ARBA00022449"/>
    </source>
</evidence>
<dbReference type="PANTHER" id="PTHR32507:SF8">
    <property type="entry name" value="CNH1P"/>
    <property type="match status" value="1"/>
</dbReference>
<feature type="transmembrane region" description="Helical" evidence="9">
    <location>
        <begin position="31"/>
        <end position="51"/>
    </location>
</feature>
<keyword evidence="4" id="KW-1003">Cell membrane</keyword>
<dbReference type="InterPro" id="IPR038770">
    <property type="entry name" value="Na+/solute_symporter_sf"/>
</dbReference>
<keyword evidence="6 9" id="KW-1133">Transmembrane helix</keyword>
<evidence type="ECO:0000259" key="10">
    <source>
        <dbReference type="Pfam" id="PF00999"/>
    </source>
</evidence>
<keyword evidence="5 9" id="KW-0812">Transmembrane</keyword>